<organism evidence="2 3">
    <name type="scientific">Pyrenophora seminiperda CCB06</name>
    <dbReference type="NCBI Taxonomy" id="1302712"/>
    <lineage>
        <taxon>Eukaryota</taxon>
        <taxon>Fungi</taxon>
        <taxon>Dikarya</taxon>
        <taxon>Ascomycota</taxon>
        <taxon>Pezizomycotina</taxon>
        <taxon>Dothideomycetes</taxon>
        <taxon>Pleosporomycetidae</taxon>
        <taxon>Pleosporales</taxon>
        <taxon>Pleosporineae</taxon>
        <taxon>Pleosporaceae</taxon>
        <taxon>Pyrenophora</taxon>
    </lineage>
</organism>
<dbReference type="GO" id="GO:0016787">
    <property type="term" value="F:hydrolase activity"/>
    <property type="evidence" value="ECO:0007669"/>
    <property type="project" value="UniProtKB-KW"/>
</dbReference>
<keyword evidence="2" id="KW-0378">Hydrolase</keyword>
<dbReference type="EMBL" id="KE747844">
    <property type="protein sequence ID" value="RMZ74345.1"/>
    <property type="molecule type" value="Genomic_DNA"/>
</dbReference>
<dbReference type="Proteomes" id="UP000265663">
    <property type="component" value="Unassembled WGS sequence"/>
</dbReference>
<feature type="compositionally biased region" description="Acidic residues" evidence="1">
    <location>
        <begin position="73"/>
        <end position="87"/>
    </location>
</feature>
<dbReference type="Pfam" id="PF09365">
    <property type="entry name" value="DUF2461"/>
    <property type="match status" value="2"/>
</dbReference>
<dbReference type="OrthoDB" id="2537769at2759"/>
<proteinExistence type="predicted"/>
<name>A0A3M7MII6_9PLEO</name>
<evidence type="ECO:0000313" key="3">
    <source>
        <dbReference type="Proteomes" id="UP000265663"/>
    </source>
</evidence>
<feature type="compositionally biased region" description="Basic and acidic residues" evidence="1">
    <location>
        <begin position="62"/>
        <end position="72"/>
    </location>
</feature>
<evidence type="ECO:0000256" key="1">
    <source>
        <dbReference type="SAM" id="MobiDB-lite"/>
    </source>
</evidence>
<gene>
    <name evidence="2" type="ORF">GMOD_00003369</name>
</gene>
<accession>A0A3M7MII6</accession>
<feature type="compositionally biased region" description="Acidic residues" evidence="1">
    <location>
        <begin position="502"/>
        <end position="522"/>
    </location>
</feature>
<sequence>MPPPRSTSKRPAPETRARQSKRARATARKSYVEPETDTDDDEDGPKKHVHADEAEDSGAASEYEKHVDKDPSSESEQDETASDEDSETEKVKRKGPTAKKLPIHKKNADEKELWKPGAKLEPGTQLIIKKPKARDAGDTPYLDHTIHPNTMLFLKDLAANNDRQWLKLHDPDFRASFQDFTTFTEKVSEKIIEADGTIPELPVKDVVRNGDYNTTTMFANTYRSIVYTEVRKGLCVWPCIMLTIQDIRFSKDPTPYKRHAHRRDARSGHAQLAPHLTQSTFCGRTSETCTKISQTYFSAAWSRTGRKGPYAHYYIQVQPNGGSFVAESMLTAVGGGFWQPDAPALAKLRRDIDRKPHKIKAVLRNAGIRKHFLGGAADDDKKAVKAFTSLPMNQSNALKRNPKFGVMEISSTPAGTPFGHAASPTIKLVALLDMAHCSHLLTSVQGYEHDHKDIELLRLRNFTVGRKLEDDKVMGTGGLDRVAELVLCLEPFITYLNSVVMPDEDTSGSGSSDDEDGSDAESDNGSGGDAEEA</sequence>
<reference evidence="2 3" key="1">
    <citation type="journal article" date="2014" name="PLoS ONE">
        <title>De novo Genome Assembly of the Fungal Plant Pathogen Pyrenophora semeniperda.</title>
        <authorList>
            <person name="Soliai M.M."/>
            <person name="Meyer S.E."/>
            <person name="Udall J.A."/>
            <person name="Elzinga D.E."/>
            <person name="Hermansen R.A."/>
            <person name="Bodily P.M."/>
            <person name="Hart A.A."/>
            <person name="Coleman C.E."/>
        </authorList>
    </citation>
    <scope>NUCLEOTIDE SEQUENCE [LARGE SCALE GENOMIC DNA]</scope>
    <source>
        <strain evidence="2 3">CCB06</strain>
        <tissue evidence="2">Mycelium</tissue>
    </source>
</reference>
<dbReference type="PANTHER" id="PTHR36452">
    <property type="entry name" value="CHROMOSOME 12, WHOLE GENOME SHOTGUN SEQUENCE"/>
    <property type="match status" value="1"/>
</dbReference>
<feature type="compositionally biased region" description="Acidic residues" evidence="1">
    <location>
        <begin position="34"/>
        <end position="43"/>
    </location>
</feature>
<keyword evidence="3" id="KW-1185">Reference proteome</keyword>
<feature type="compositionally biased region" description="Basic residues" evidence="1">
    <location>
        <begin position="91"/>
        <end position="105"/>
    </location>
</feature>
<dbReference type="PANTHER" id="PTHR36452:SF1">
    <property type="entry name" value="DUF2461 DOMAIN-CONTAINING PROTEIN"/>
    <property type="match status" value="1"/>
</dbReference>
<protein>
    <submittedName>
        <fullName evidence="2">Glycoside hydrolase family 92</fullName>
    </submittedName>
</protein>
<feature type="region of interest" description="Disordered" evidence="1">
    <location>
        <begin position="1"/>
        <end position="116"/>
    </location>
</feature>
<dbReference type="AlphaFoldDB" id="A0A3M7MII6"/>
<dbReference type="InterPro" id="IPR012808">
    <property type="entry name" value="CHP02453"/>
</dbReference>
<evidence type="ECO:0000313" key="2">
    <source>
        <dbReference type="EMBL" id="RMZ74345.1"/>
    </source>
</evidence>
<feature type="compositionally biased region" description="Basic residues" evidence="1">
    <location>
        <begin position="18"/>
        <end position="27"/>
    </location>
</feature>
<feature type="region of interest" description="Disordered" evidence="1">
    <location>
        <begin position="502"/>
        <end position="533"/>
    </location>
</feature>